<dbReference type="SUPFAM" id="SSF64268">
    <property type="entry name" value="PX domain"/>
    <property type="match status" value="1"/>
</dbReference>
<dbReference type="InterPro" id="IPR036871">
    <property type="entry name" value="PX_dom_sf"/>
</dbReference>
<dbReference type="CDD" id="cd00177">
    <property type="entry name" value="START"/>
    <property type="match status" value="1"/>
</dbReference>
<evidence type="ECO:0008006" key="5">
    <source>
        <dbReference type="Google" id="ProtNLM"/>
    </source>
</evidence>
<dbReference type="InterPro" id="IPR001683">
    <property type="entry name" value="PX_dom"/>
</dbReference>
<gene>
    <name evidence="3" type="ORF">PSIN1315_LOCUS11119</name>
    <name evidence="4" type="ORF">PSIN1315_LOCUS11120</name>
</gene>
<proteinExistence type="predicted"/>
<dbReference type="PROSITE" id="PS50195">
    <property type="entry name" value="PX"/>
    <property type="match status" value="1"/>
</dbReference>
<evidence type="ECO:0000259" key="1">
    <source>
        <dbReference type="PROSITE" id="PS50195"/>
    </source>
</evidence>
<reference evidence="4" key="1">
    <citation type="submission" date="2021-01" db="EMBL/GenBank/DDBJ databases">
        <authorList>
            <person name="Corre E."/>
            <person name="Pelletier E."/>
            <person name="Niang G."/>
            <person name="Scheremetjew M."/>
            <person name="Finn R."/>
            <person name="Kale V."/>
            <person name="Holt S."/>
            <person name="Cochrane G."/>
            <person name="Meng A."/>
            <person name="Brown T."/>
            <person name="Cohen L."/>
        </authorList>
    </citation>
    <scope>NUCLEOTIDE SEQUENCE</scope>
    <source>
        <strain evidence="4">RCC927</strain>
    </source>
</reference>
<dbReference type="SUPFAM" id="SSF55961">
    <property type="entry name" value="Bet v1-like"/>
    <property type="match status" value="1"/>
</dbReference>
<dbReference type="InterPro" id="IPR002913">
    <property type="entry name" value="START_lipid-bd_dom"/>
</dbReference>
<dbReference type="PANTHER" id="PTHR19308">
    <property type="entry name" value="PHOSPHATIDYLCHOLINE TRANSFER PROTEIN"/>
    <property type="match status" value="1"/>
</dbReference>
<evidence type="ECO:0000313" key="3">
    <source>
        <dbReference type="EMBL" id="CAE0146982.1"/>
    </source>
</evidence>
<dbReference type="SMART" id="SM00312">
    <property type="entry name" value="PX"/>
    <property type="match status" value="1"/>
</dbReference>
<dbReference type="EMBL" id="HBHY01017198">
    <property type="protein sequence ID" value="CAE0146983.1"/>
    <property type="molecule type" value="Transcribed_RNA"/>
</dbReference>
<dbReference type="Gene3D" id="3.30.530.20">
    <property type="match status" value="1"/>
</dbReference>
<dbReference type="InterPro" id="IPR023393">
    <property type="entry name" value="START-like_dom_sf"/>
</dbReference>
<dbReference type="AlphaFoldDB" id="A0A7S3FHN7"/>
<feature type="domain" description="PX" evidence="1">
    <location>
        <begin position="1"/>
        <end position="125"/>
    </location>
</feature>
<sequence>MARFEAEVSDPQLYGGSSMSYLLTLHTDLAAFSEMGQEAGPGLRRLEVRRRYSQFEKLYKRLLEVPGCPSLPALPGKKLFGSNSAATTEERRAFFEALMRVVGQSAALRESQFLLAFLNDVAVPKYEELKPELHEKCKEVFGVPEDDWKLKSEKRTGKVWFRKLDGTSEGSDLWMVRSEVVVPVNSDDFAKVYYDLDMWKQWTGDFSFRQLDMLEDGSQCMHVTYKTPVIDDRDTVYYSCKWAGMPLDESAKGCTYTSATSVLHPLAPKVKGVVRAHVFLSVTTVEPAGPDGSSTRFRTYTHADPKGNVPSAVVNQMAGQGISELLAVADFMCKYIARK</sequence>
<dbReference type="GO" id="GO:0035091">
    <property type="term" value="F:phosphatidylinositol binding"/>
    <property type="evidence" value="ECO:0007669"/>
    <property type="project" value="InterPro"/>
</dbReference>
<name>A0A7S3FHN7_9VIRI</name>
<dbReference type="PANTHER" id="PTHR19308:SF39">
    <property type="entry name" value="PHOSPHATIDYLCHOLINE TRANSFER PROTEIN"/>
    <property type="match status" value="1"/>
</dbReference>
<dbReference type="InterPro" id="IPR051213">
    <property type="entry name" value="START_lipid_transfer"/>
</dbReference>
<dbReference type="GO" id="GO:0005768">
    <property type="term" value="C:endosome"/>
    <property type="evidence" value="ECO:0007669"/>
    <property type="project" value="UniProtKB-ARBA"/>
</dbReference>
<accession>A0A7S3FHN7</accession>
<dbReference type="EMBL" id="HBHY01017197">
    <property type="protein sequence ID" value="CAE0146982.1"/>
    <property type="molecule type" value="Transcribed_RNA"/>
</dbReference>
<dbReference type="Pfam" id="PF01852">
    <property type="entry name" value="START"/>
    <property type="match status" value="1"/>
</dbReference>
<organism evidence="4">
    <name type="scientific">Prasinoderma singulare</name>
    <dbReference type="NCBI Taxonomy" id="676789"/>
    <lineage>
        <taxon>Eukaryota</taxon>
        <taxon>Viridiplantae</taxon>
        <taxon>Prasinodermophyta</taxon>
        <taxon>Prasinodermophyceae</taxon>
        <taxon>Prasinodermales</taxon>
        <taxon>Prasinodermaceae</taxon>
        <taxon>Prasinoderma</taxon>
    </lineage>
</organism>
<dbReference type="Pfam" id="PF00787">
    <property type="entry name" value="PX"/>
    <property type="match status" value="1"/>
</dbReference>
<dbReference type="PROSITE" id="PS50848">
    <property type="entry name" value="START"/>
    <property type="match status" value="1"/>
</dbReference>
<feature type="domain" description="START" evidence="2">
    <location>
        <begin position="145"/>
        <end position="338"/>
    </location>
</feature>
<dbReference type="Gene3D" id="3.30.1520.10">
    <property type="entry name" value="Phox-like domain"/>
    <property type="match status" value="1"/>
</dbReference>
<evidence type="ECO:0000313" key="4">
    <source>
        <dbReference type="EMBL" id="CAE0146983.1"/>
    </source>
</evidence>
<protein>
    <recommendedName>
        <fullName evidence="5">START domain-containing protein</fullName>
    </recommendedName>
</protein>
<evidence type="ECO:0000259" key="2">
    <source>
        <dbReference type="PROSITE" id="PS50848"/>
    </source>
</evidence>
<dbReference type="CDD" id="cd06093">
    <property type="entry name" value="PX_domain"/>
    <property type="match status" value="1"/>
</dbReference>